<dbReference type="EMBL" id="JACHND010000001">
    <property type="protein sequence ID" value="MBB4702933.1"/>
    <property type="molecule type" value="Genomic_DNA"/>
</dbReference>
<name>A0A7W7DCM6_9ACTN</name>
<evidence type="ECO:0000313" key="1">
    <source>
        <dbReference type="EMBL" id="MBB4702933.1"/>
    </source>
</evidence>
<dbReference type="AlphaFoldDB" id="A0A7W7DCM6"/>
<comment type="caution">
    <text evidence="1">The sequence shown here is derived from an EMBL/GenBank/DDBJ whole genome shotgun (WGS) entry which is preliminary data.</text>
</comment>
<protein>
    <submittedName>
        <fullName evidence="1">Uncharacterized protein</fullName>
    </submittedName>
</protein>
<gene>
    <name evidence="1" type="ORF">BJ982_004477</name>
</gene>
<reference evidence="1 2" key="1">
    <citation type="submission" date="2020-08" db="EMBL/GenBank/DDBJ databases">
        <title>Sequencing the genomes of 1000 actinobacteria strains.</title>
        <authorList>
            <person name="Klenk H.-P."/>
        </authorList>
    </citation>
    <scope>NUCLEOTIDE SEQUENCE [LARGE SCALE GENOMIC DNA]</scope>
    <source>
        <strain evidence="1 2">DSM 45784</strain>
    </source>
</reference>
<dbReference type="RefSeq" id="WP_184883035.1">
    <property type="nucleotide sequence ID" value="NZ_BOOV01000005.1"/>
</dbReference>
<keyword evidence="2" id="KW-1185">Reference proteome</keyword>
<organism evidence="1 2">
    <name type="scientific">Sphaerisporangium siamense</name>
    <dbReference type="NCBI Taxonomy" id="795645"/>
    <lineage>
        <taxon>Bacteria</taxon>
        <taxon>Bacillati</taxon>
        <taxon>Actinomycetota</taxon>
        <taxon>Actinomycetes</taxon>
        <taxon>Streptosporangiales</taxon>
        <taxon>Streptosporangiaceae</taxon>
        <taxon>Sphaerisporangium</taxon>
    </lineage>
</organism>
<dbReference type="Proteomes" id="UP000542210">
    <property type="component" value="Unassembled WGS sequence"/>
</dbReference>
<evidence type="ECO:0000313" key="2">
    <source>
        <dbReference type="Proteomes" id="UP000542210"/>
    </source>
</evidence>
<sequence length="99" mass="11536">MWSFAQRRGFTVITPLGAHRFEEPWACCEVCKPMVVKRQLHMLLQRAQRRLVHEELLNGPELRYQRAFLKKVFKTAFEAGLKPPVPLNDSKQEETADGE</sequence>
<accession>A0A7W7DCM6</accession>
<proteinExistence type="predicted"/>